<evidence type="ECO:0000256" key="3">
    <source>
        <dbReference type="ARBA" id="ARBA00022691"/>
    </source>
</evidence>
<feature type="domain" description="O-methyltransferase dimerisation" evidence="5">
    <location>
        <begin position="8"/>
        <end position="82"/>
    </location>
</feature>
<evidence type="ECO:0000313" key="7">
    <source>
        <dbReference type="Proteomes" id="UP000249396"/>
    </source>
</evidence>
<evidence type="ECO:0000259" key="5">
    <source>
        <dbReference type="Pfam" id="PF08100"/>
    </source>
</evidence>
<dbReference type="InterPro" id="IPR036390">
    <property type="entry name" value="WH_DNA-bd_sf"/>
</dbReference>
<feature type="domain" description="O-methyltransferase C-terminal" evidence="4">
    <location>
        <begin position="103"/>
        <end position="308"/>
    </location>
</feature>
<keyword evidence="2" id="KW-0808">Transferase</keyword>
<evidence type="ECO:0000313" key="6">
    <source>
        <dbReference type="EMBL" id="PZN76366.1"/>
    </source>
</evidence>
<dbReference type="InterPro" id="IPR029063">
    <property type="entry name" value="SAM-dependent_MTases_sf"/>
</dbReference>
<proteinExistence type="predicted"/>
<keyword evidence="3" id="KW-0949">S-adenosyl-L-methionine</keyword>
<dbReference type="Pfam" id="PF08100">
    <property type="entry name" value="Dimerisation"/>
    <property type="match status" value="1"/>
</dbReference>
<dbReference type="SUPFAM" id="SSF53335">
    <property type="entry name" value="S-adenosyl-L-methionine-dependent methyltransferases"/>
    <property type="match status" value="1"/>
</dbReference>
<dbReference type="AlphaFoldDB" id="A0A2W4QZI6"/>
<dbReference type="PIRSF" id="PIRSF005739">
    <property type="entry name" value="O-mtase"/>
    <property type="match status" value="1"/>
</dbReference>
<dbReference type="Gene3D" id="3.40.50.150">
    <property type="entry name" value="Vaccinia Virus protein VP39"/>
    <property type="match status" value="1"/>
</dbReference>
<dbReference type="GO" id="GO:0046983">
    <property type="term" value="F:protein dimerization activity"/>
    <property type="evidence" value="ECO:0007669"/>
    <property type="project" value="InterPro"/>
</dbReference>
<dbReference type="PROSITE" id="PS51683">
    <property type="entry name" value="SAM_OMT_II"/>
    <property type="match status" value="1"/>
</dbReference>
<dbReference type="Pfam" id="PF00891">
    <property type="entry name" value="Methyltransf_2"/>
    <property type="match status" value="1"/>
</dbReference>
<evidence type="ECO:0000256" key="1">
    <source>
        <dbReference type="ARBA" id="ARBA00022603"/>
    </source>
</evidence>
<name>A0A2W4QZI6_9GAMM</name>
<reference evidence="6 7" key="1">
    <citation type="journal article" date="2018" name="Aquat. Microb. Ecol.">
        <title>Gammaproteobacterial methanotrophs dominate.</title>
        <authorList>
            <person name="Rissanen A.J."/>
            <person name="Saarenheimo J."/>
            <person name="Tiirola M."/>
            <person name="Peura S."/>
            <person name="Aalto S.L."/>
            <person name="Karvinen A."/>
            <person name="Nykanen H."/>
        </authorList>
    </citation>
    <scope>NUCLEOTIDE SEQUENCE [LARGE SCALE GENOMIC DNA]</scope>
    <source>
        <strain evidence="6">AMbin10</strain>
    </source>
</reference>
<accession>A0A2W4QZI6</accession>
<dbReference type="PANTHER" id="PTHR43712">
    <property type="entry name" value="PUTATIVE (AFU_ORTHOLOGUE AFUA_4G14580)-RELATED"/>
    <property type="match status" value="1"/>
</dbReference>
<gene>
    <name evidence="6" type="ORF">DM484_16805</name>
</gene>
<dbReference type="GO" id="GO:0008171">
    <property type="term" value="F:O-methyltransferase activity"/>
    <property type="evidence" value="ECO:0007669"/>
    <property type="project" value="InterPro"/>
</dbReference>
<dbReference type="InterPro" id="IPR036388">
    <property type="entry name" value="WH-like_DNA-bd_sf"/>
</dbReference>
<dbReference type="SUPFAM" id="SSF46785">
    <property type="entry name" value="Winged helix' DNA-binding domain"/>
    <property type="match status" value="1"/>
</dbReference>
<dbReference type="Gene3D" id="1.10.287.1350">
    <property type="match status" value="1"/>
</dbReference>
<evidence type="ECO:0000259" key="4">
    <source>
        <dbReference type="Pfam" id="PF00891"/>
    </source>
</evidence>
<dbReference type="EMBL" id="QJPH01000360">
    <property type="protein sequence ID" value="PZN76366.1"/>
    <property type="molecule type" value="Genomic_DNA"/>
</dbReference>
<organism evidence="6 7">
    <name type="scientific">Candidatus Methylumidiphilus alinenensis</name>
    <dbReference type="NCBI Taxonomy" id="2202197"/>
    <lineage>
        <taxon>Bacteria</taxon>
        <taxon>Pseudomonadati</taxon>
        <taxon>Pseudomonadota</taxon>
        <taxon>Gammaproteobacteria</taxon>
        <taxon>Methylococcales</taxon>
        <taxon>Candidatus Methylumidiphilus</taxon>
    </lineage>
</organism>
<dbReference type="Gene3D" id="1.10.10.10">
    <property type="entry name" value="Winged helix-like DNA-binding domain superfamily/Winged helix DNA-binding domain"/>
    <property type="match status" value="1"/>
</dbReference>
<evidence type="ECO:0000256" key="2">
    <source>
        <dbReference type="ARBA" id="ARBA00022679"/>
    </source>
</evidence>
<dbReference type="PANTHER" id="PTHR43712:SF2">
    <property type="entry name" value="O-METHYLTRANSFERASE CICE"/>
    <property type="match status" value="1"/>
</dbReference>
<sequence>MSTPLQEAFSGHWLSQAIFTLHRLGVPGQLQQQPYSLADLAERLSVDARSLWQVLEIAKILDAVEQDGEGAYRLTTQGLRLLPEREDSFIPFIDHLLSGYTAWGELAHSVKTGGPAFAQIHGMDIYDFLARRPAQNTFFNRYMAQTTDTWLAQAGRHYDFEGRVIDLGGNKGALSALLLQQFPALRSTVFDLEHAVQQAPPVLEAAGVADRCHLVVGSFFAADSIPTNGDIYLLSRVLLNWNDAQAVEILRNCRQAMPTGSKLLILEIILSEQAGLNDYLSSLNLLVMFGARLRSHAEFESLLAQAGFVHPRWIPAGFGENPLFYLEATLA</sequence>
<keyword evidence="1" id="KW-0489">Methyltransferase</keyword>
<dbReference type="InterPro" id="IPR016461">
    <property type="entry name" value="COMT-like"/>
</dbReference>
<dbReference type="CDD" id="cd02440">
    <property type="entry name" value="AdoMet_MTases"/>
    <property type="match status" value="1"/>
</dbReference>
<protein>
    <submittedName>
        <fullName evidence="6">Uncharacterized protein</fullName>
    </submittedName>
</protein>
<dbReference type="Proteomes" id="UP000249396">
    <property type="component" value="Unassembled WGS sequence"/>
</dbReference>
<comment type="caution">
    <text evidence="6">The sequence shown here is derived from an EMBL/GenBank/DDBJ whole genome shotgun (WGS) entry which is preliminary data.</text>
</comment>
<dbReference type="GO" id="GO:0032259">
    <property type="term" value="P:methylation"/>
    <property type="evidence" value="ECO:0007669"/>
    <property type="project" value="UniProtKB-KW"/>
</dbReference>
<dbReference type="InterPro" id="IPR012967">
    <property type="entry name" value="COMT_dimerisation"/>
</dbReference>
<dbReference type="InterPro" id="IPR001077">
    <property type="entry name" value="COMT_C"/>
</dbReference>